<dbReference type="RefSeq" id="WP_161092161.1">
    <property type="nucleotide sequence ID" value="NZ_WWCV01000054.1"/>
</dbReference>
<keyword evidence="1" id="KW-0472">Membrane</keyword>
<evidence type="ECO:0000313" key="3">
    <source>
        <dbReference type="Proteomes" id="UP000484875"/>
    </source>
</evidence>
<sequence length="113" mass="12999">MKRFGISTLGFLSGLFLTWACLYAGQFIRWHPLRKIGWMTAGPGNPMCRDLEHCSKAPFTLYLFLFLLILGPALAFAATNFFAWKKWSLAKWSKWQDALTLSIVAFYLLLELM</sequence>
<name>A0A845HQI6_9BURK</name>
<keyword evidence="1" id="KW-0812">Transmembrane</keyword>
<dbReference type="AlphaFoldDB" id="A0A845HQI6"/>
<accession>A0A845HQI6</accession>
<comment type="caution">
    <text evidence="2">The sequence shown here is derived from an EMBL/GenBank/DDBJ whole genome shotgun (WGS) entry which is preliminary data.</text>
</comment>
<evidence type="ECO:0000313" key="2">
    <source>
        <dbReference type="EMBL" id="MYN19765.1"/>
    </source>
</evidence>
<gene>
    <name evidence="2" type="ORF">GTP81_23760</name>
</gene>
<protein>
    <submittedName>
        <fullName evidence="2">Uncharacterized protein</fullName>
    </submittedName>
</protein>
<evidence type="ECO:0000256" key="1">
    <source>
        <dbReference type="SAM" id="Phobius"/>
    </source>
</evidence>
<keyword evidence="1" id="KW-1133">Transmembrane helix</keyword>
<proteinExistence type="predicted"/>
<reference evidence="2 3" key="1">
    <citation type="submission" date="2019-12" db="EMBL/GenBank/DDBJ databases">
        <title>Novel species isolated from a subtropical stream in China.</title>
        <authorList>
            <person name="Lu H."/>
        </authorList>
    </citation>
    <scope>NUCLEOTIDE SEQUENCE [LARGE SCALE GENOMIC DNA]</scope>
    <source>
        <strain evidence="2 3">FT107W</strain>
    </source>
</reference>
<feature type="transmembrane region" description="Helical" evidence="1">
    <location>
        <begin position="59"/>
        <end position="83"/>
    </location>
</feature>
<dbReference type="EMBL" id="WWCV01000054">
    <property type="protein sequence ID" value="MYN19765.1"/>
    <property type="molecule type" value="Genomic_DNA"/>
</dbReference>
<organism evidence="2 3">
    <name type="scientific">Duganella vulcania</name>
    <dbReference type="NCBI Taxonomy" id="2692166"/>
    <lineage>
        <taxon>Bacteria</taxon>
        <taxon>Pseudomonadati</taxon>
        <taxon>Pseudomonadota</taxon>
        <taxon>Betaproteobacteria</taxon>
        <taxon>Burkholderiales</taxon>
        <taxon>Oxalobacteraceae</taxon>
        <taxon>Telluria group</taxon>
        <taxon>Duganella</taxon>
    </lineage>
</organism>
<keyword evidence="3" id="KW-1185">Reference proteome</keyword>
<dbReference type="Proteomes" id="UP000484875">
    <property type="component" value="Unassembled WGS sequence"/>
</dbReference>